<dbReference type="OrthoDB" id="9975102at2"/>
<dbReference type="RefSeq" id="WP_068758384.1">
    <property type="nucleotide sequence ID" value="NZ_KQ950186.1"/>
</dbReference>
<dbReference type="EMBL" id="LGEM01000112">
    <property type="protein sequence ID" value="KUP95727.1"/>
    <property type="molecule type" value="Genomic_DNA"/>
</dbReference>
<keyword evidence="1" id="KW-0472">Membrane</keyword>
<keyword evidence="3" id="KW-1185">Reference proteome</keyword>
<gene>
    <name evidence="2" type="ORF">AC529_16020</name>
</gene>
<evidence type="ECO:0000313" key="3">
    <source>
        <dbReference type="Proteomes" id="UP000074382"/>
    </source>
</evidence>
<accession>A0A147KEM3</accession>
<organism evidence="2 3">
    <name type="scientific">Thermobifida cellulosilytica TB100</name>
    <dbReference type="NCBI Taxonomy" id="665004"/>
    <lineage>
        <taxon>Bacteria</taxon>
        <taxon>Bacillati</taxon>
        <taxon>Actinomycetota</taxon>
        <taxon>Actinomycetes</taxon>
        <taxon>Streptosporangiales</taxon>
        <taxon>Nocardiopsidaceae</taxon>
        <taxon>Thermobifida</taxon>
    </lineage>
</organism>
<dbReference type="AlphaFoldDB" id="A0A147KEM3"/>
<dbReference type="Proteomes" id="UP000074382">
    <property type="component" value="Unassembled WGS sequence"/>
</dbReference>
<comment type="caution">
    <text evidence="2">The sequence shown here is derived from an EMBL/GenBank/DDBJ whole genome shotgun (WGS) entry which is preliminary data.</text>
</comment>
<dbReference type="STRING" id="665004.AC529_16020"/>
<name>A0A147KEM3_THECS</name>
<evidence type="ECO:0000313" key="2">
    <source>
        <dbReference type="EMBL" id="KUP95727.1"/>
    </source>
</evidence>
<protein>
    <submittedName>
        <fullName evidence="2">Uncharacterized protein</fullName>
    </submittedName>
</protein>
<proteinExistence type="predicted"/>
<keyword evidence="1" id="KW-1133">Transmembrane helix</keyword>
<feature type="transmembrane region" description="Helical" evidence="1">
    <location>
        <begin position="7"/>
        <end position="24"/>
    </location>
</feature>
<reference evidence="3" key="1">
    <citation type="journal article" date="2017" name="Acta Aliment.">
        <title>Plant polysaccharide degrading enzyme system of Thermpbifida cellulosilytica TB100 revealed by de novo genome project data.</title>
        <authorList>
            <person name="Toth A."/>
            <person name="Baka E."/>
            <person name="Luzics S."/>
            <person name="Bata-Vidacs I."/>
            <person name="Nagy I."/>
            <person name="Balint B."/>
            <person name="Herceg R."/>
            <person name="Olasz F."/>
            <person name="Wilk T."/>
            <person name="Nagy T."/>
            <person name="Kriszt B."/>
            <person name="Nagy I."/>
            <person name="Kukolya J."/>
        </authorList>
    </citation>
    <scope>NUCLEOTIDE SEQUENCE [LARGE SCALE GENOMIC DNA]</scope>
    <source>
        <strain evidence="3">TB100</strain>
    </source>
</reference>
<feature type="transmembrane region" description="Helical" evidence="1">
    <location>
        <begin position="30"/>
        <end position="51"/>
    </location>
</feature>
<sequence>MHLRKFANPWWLLCGAVAGGLAWAVTLPIWAAAVIGVIIWLTAVLVFGFLFPSSAPTAPGPPTAAPEPVADPDAECARRARAAAASFAEAAAPLAHGPLGERVSRMLWRVEEIAASIAHLAGRTHELAALAGALAQDPYQRERAHRVAARLAEVRHRMHAATGDLAAAVRRLREAVPSPQAVPDTAALDRLAAELEDVGYGVDIGENMVAEFLGPEPPPVPGASAR</sequence>
<keyword evidence="1" id="KW-0812">Transmembrane</keyword>
<dbReference type="PATRIC" id="fig|665004.4.peg.3765"/>
<evidence type="ECO:0000256" key="1">
    <source>
        <dbReference type="SAM" id="Phobius"/>
    </source>
</evidence>